<accession>A0A834TVZ8</accession>
<dbReference type="OrthoDB" id="410381at2759"/>
<comment type="caution">
    <text evidence="1">The sequence shown here is derived from an EMBL/GenBank/DDBJ whole genome shotgun (WGS) entry which is preliminary data.</text>
</comment>
<sequence length="170" mass="19196">MYVDDIVLFFEANDFNCQSVQRVLHQYTNLTGTWIDCQDSKKQVVQGTINKIEGKLKECKARLLSQADTGKTMCSNLSVLFSTLSGVVVAVNNLPPLFKSSHSWVNIDYIPMNGISIICVSRHYRRGALKSRRVFLSIIYRNEVLANMAYGLRDSEDLLVASFAILRRGL</sequence>
<proteinExistence type="predicted"/>
<evidence type="ECO:0000313" key="2">
    <source>
        <dbReference type="Proteomes" id="UP000634136"/>
    </source>
</evidence>
<dbReference type="AlphaFoldDB" id="A0A834TVZ8"/>
<gene>
    <name evidence="1" type="ORF">G2W53_016418</name>
</gene>
<organism evidence="1 2">
    <name type="scientific">Senna tora</name>
    <dbReference type="NCBI Taxonomy" id="362788"/>
    <lineage>
        <taxon>Eukaryota</taxon>
        <taxon>Viridiplantae</taxon>
        <taxon>Streptophyta</taxon>
        <taxon>Embryophyta</taxon>
        <taxon>Tracheophyta</taxon>
        <taxon>Spermatophyta</taxon>
        <taxon>Magnoliopsida</taxon>
        <taxon>eudicotyledons</taxon>
        <taxon>Gunneridae</taxon>
        <taxon>Pentapetalae</taxon>
        <taxon>rosids</taxon>
        <taxon>fabids</taxon>
        <taxon>Fabales</taxon>
        <taxon>Fabaceae</taxon>
        <taxon>Caesalpinioideae</taxon>
        <taxon>Cassia clade</taxon>
        <taxon>Senna</taxon>
    </lineage>
</organism>
<keyword evidence="2" id="KW-1185">Reference proteome</keyword>
<reference evidence="1" key="1">
    <citation type="submission" date="2020-09" db="EMBL/GenBank/DDBJ databases">
        <title>Genome-Enabled Discovery of Anthraquinone Biosynthesis in Senna tora.</title>
        <authorList>
            <person name="Kang S.-H."/>
            <person name="Pandey R.P."/>
            <person name="Lee C.-M."/>
            <person name="Sim J.-S."/>
            <person name="Jeong J.-T."/>
            <person name="Choi B.-S."/>
            <person name="Jung M."/>
            <person name="Ginzburg D."/>
            <person name="Zhao K."/>
            <person name="Won S.Y."/>
            <person name="Oh T.-J."/>
            <person name="Yu Y."/>
            <person name="Kim N.-H."/>
            <person name="Lee O.R."/>
            <person name="Lee T.-H."/>
            <person name="Bashyal P."/>
            <person name="Kim T.-S."/>
            <person name="Lee W.-H."/>
            <person name="Kawkins C."/>
            <person name="Kim C.-K."/>
            <person name="Kim J.S."/>
            <person name="Ahn B.O."/>
            <person name="Rhee S.Y."/>
            <person name="Sohng J.K."/>
        </authorList>
    </citation>
    <scope>NUCLEOTIDE SEQUENCE</scope>
    <source>
        <tissue evidence="1">Leaf</tissue>
    </source>
</reference>
<dbReference type="EMBL" id="JAAIUW010000006">
    <property type="protein sequence ID" value="KAF7825254.1"/>
    <property type="molecule type" value="Genomic_DNA"/>
</dbReference>
<evidence type="ECO:0000313" key="1">
    <source>
        <dbReference type="EMBL" id="KAF7825254.1"/>
    </source>
</evidence>
<protein>
    <submittedName>
        <fullName evidence="1">Uncharacterized protein</fullName>
    </submittedName>
</protein>
<dbReference type="Proteomes" id="UP000634136">
    <property type="component" value="Unassembled WGS sequence"/>
</dbReference>
<name>A0A834TVZ8_9FABA</name>